<keyword evidence="7 9" id="KW-0808">Transferase</keyword>
<sequence length="211" mass="23508">MDPNFWHQRWQDNKIAFHEAEGNALLSSHFHLLSLQKGDRVFIPLCGKSNDIGWLAGQGCRVVGIELSQAAVEAFFAENGLEAEVSRVGGLRRYRSGPIELFAGDFFKLSKELLGPVDAIYDRAALVAMPERMRTSYAHHLAKLSGNAPQFLITFDYDQSQTEGPPFSVPAETIDRLYEGIYRREPVASVEIAGPLAERCSGTENAWLLRP</sequence>
<evidence type="ECO:0000313" key="10">
    <source>
        <dbReference type="EMBL" id="TQV77906.1"/>
    </source>
</evidence>
<dbReference type="GO" id="GO:0032259">
    <property type="term" value="P:methylation"/>
    <property type="evidence" value="ECO:0007669"/>
    <property type="project" value="UniProtKB-KW"/>
</dbReference>
<dbReference type="Gene3D" id="3.40.50.150">
    <property type="entry name" value="Vaccinia Virus protein VP39"/>
    <property type="match status" value="1"/>
</dbReference>
<dbReference type="EC" id="2.1.1.67" evidence="4 9"/>
<dbReference type="PANTHER" id="PTHR10259:SF11">
    <property type="entry name" value="THIOPURINE S-METHYLTRANSFERASE"/>
    <property type="match status" value="1"/>
</dbReference>
<dbReference type="NCBIfam" id="NF009732">
    <property type="entry name" value="PRK13255.1"/>
    <property type="match status" value="1"/>
</dbReference>
<protein>
    <recommendedName>
        <fullName evidence="4 9">Thiopurine S-methyltransferase</fullName>
        <ecNumber evidence="4 9">2.1.1.67</ecNumber>
    </recommendedName>
    <alternativeName>
        <fullName evidence="9">Thiopurine methyltransferase</fullName>
    </alternativeName>
</protein>
<dbReference type="InterPro" id="IPR022474">
    <property type="entry name" value="Thiopur_S-MeTfrase_Se/Te_detox"/>
</dbReference>
<dbReference type="HAMAP" id="MF_00812">
    <property type="entry name" value="Thiopur_methtran"/>
    <property type="match status" value="1"/>
</dbReference>
<dbReference type="Proteomes" id="UP000315252">
    <property type="component" value="Unassembled WGS sequence"/>
</dbReference>
<proteinExistence type="inferred from homology"/>
<comment type="catalytic activity">
    <reaction evidence="1 9">
        <text>S-adenosyl-L-methionine + a thiopurine = S-adenosyl-L-homocysteine + a thiopurine S-methylether.</text>
        <dbReference type="EC" id="2.1.1.67"/>
    </reaction>
</comment>
<dbReference type="PANTHER" id="PTHR10259">
    <property type="entry name" value="THIOPURINE S-METHYLTRANSFERASE"/>
    <property type="match status" value="1"/>
</dbReference>
<evidence type="ECO:0000256" key="8">
    <source>
        <dbReference type="ARBA" id="ARBA00022691"/>
    </source>
</evidence>
<dbReference type="Pfam" id="PF05724">
    <property type="entry name" value="TPMT"/>
    <property type="match status" value="1"/>
</dbReference>
<reference evidence="10 11" key="1">
    <citation type="submission" date="2019-06" db="EMBL/GenBank/DDBJ databases">
        <title>Whole genome sequence for Rhodospirillaceae sp. R148.</title>
        <authorList>
            <person name="Wang G."/>
        </authorList>
    </citation>
    <scope>NUCLEOTIDE SEQUENCE [LARGE SCALE GENOMIC DNA]</scope>
    <source>
        <strain evidence="10 11">R148</strain>
    </source>
</reference>
<feature type="binding site" evidence="9">
    <location>
        <position position="45"/>
    </location>
    <ligand>
        <name>S-adenosyl-L-methionine</name>
        <dbReference type="ChEBI" id="CHEBI:59789"/>
    </ligand>
</feature>
<feature type="binding site" evidence="9">
    <location>
        <position position="10"/>
    </location>
    <ligand>
        <name>S-adenosyl-L-methionine</name>
        <dbReference type="ChEBI" id="CHEBI:59789"/>
    </ligand>
</feature>
<dbReference type="NCBIfam" id="TIGR03840">
    <property type="entry name" value="TMPT_Se_Te"/>
    <property type="match status" value="1"/>
</dbReference>
<dbReference type="InterPro" id="IPR008854">
    <property type="entry name" value="TPMT"/>
</dbReference>
<evidence type="ECO:0000256" key="3">
    <source>
        <dbReference type="ARBA" id="ARBA00008145"/>
    </source>
</evidence>
<evidence type="ECO:0000313" key="11">
    <source>
        <dbReference type="Proteomes" id="UP000315252"/>
    </source>
</evidence>
<evidence type="ECO:0000256" key="7">
    <source>
        <dbReference type="ARBA" id="ARBA00022679"/>
    </source>
</evidence>
<dbReference type="PIRSF" id="PIRSF023956">
    <property type="entry name" value="Thiopurine_S-methyltransferase"/>
    <property type="match status" value="1"/>
</dbReference>
<accession>A0A545TL36</accession>
<dbReference type="PROSITE" id="PS51585">
    <property type="entry name" value="SAM_MT_TPMT"/>
    <property type="match status" value="1"/>
</dbReference>
<organism evidence="10 11">
    <name type="scientific">Denitrobaculum tricleocarpae</name>
    <dbReference type="NCBI Taxonomy" id="2591009"/>
    <lineage>
        <taxon>Bacteria</taxon>
        <taxon>Pseudomonadati</taxon>
        <taxon>Pseudomonadota</taxon>
        <taxon>Alphaproteobacteria</taxon>
        <taxon>Rhodospirillales</taxon>
        <taxon>Rhodospirillaceae</taxon>
        <taxon>Denitrobaculum</taxon>
    </lineage>
</organism>
<dbReference type="GO" id="GO:0005737">
    <property type="term" value="C:cytoplasm"/>
    <property type="evidence" value="ECO:0007669"/>
    <property type="project" value="UniProtKB-SubCell"/>
</dbReference>
<comment type="subcellular location">
    <subcellularLocation>
        <location evidence="2 9">Cytoplasm</location>
    </subcellularLocation>
</comment>
<dbReference type="GO" id="GO:0010038">
    <property type="term" value="P:response to metal ion"/>
    <property type="evidence" value="ECO:0007669"/>
    <property type="project" value="InterPro"/>
</dbReference>
<evidence type="ECO:0000256" key="1">
    <source>
        <dbReference type="ARBA" id="ARBA00000903"/>
    </source>
</evidence>
<dbReference type="InterPro" id="IPR025835">
    <property type="entry name" value="Thiopurine_S-MeTrfase"/>
</dbReference>
<dbReference type="FunFam" id="3.40.50.150:FF:000101">
    <property type="entry name" value="Thiopurine S-methyltransferase"/>
    <property type="match status" value="1"/>
</dbReference>
<feature type="binding site" evidence="9">
    <location>
        <position position="66"/>
    </location>
    <ligand>
        <name>S-adenosyl-L-methionine</name>
        <dbReference type="ChEBI" id="CHEBI:59789"/>
    </ligand>
</feature>
<dbReference type="EMBL" id="VHSH01000007">
    <property type="protein sequence ID" value="TQV77906.1"/>
    <property type="molecule type" value="Genomic_DNA"/>
</dbReference>
<gene>
    <name evidence="10" type="primary">tmpT</name>
    <name evidence="9" type="synonym">tpm</name>
    <name evidence="10" type="ORF">FKG95_20415</name>
</gene>
<evidence type="ECO:0000256" key="2">
    <source>
        <dbReference type="ARBA" id="ARBA00004496"/>
    </source>
</evidence>
<comment type="similarity">
    <text evidence="3 9">Belongs to the class I-like SAM-binding methyltransferase superfamily. TPMT family.</text>
</comment>
<dbReference type="OrthoDB" id="9778208at2"/>
<evidence type="ECO:0000256" key="9">
    <source>
        <dbReference type="HAMAP-Rule" id="MF_00812"/>
    </source>
</evidence>
<evidence type="ECO:0000256" key="4">
    <source>
        <dbReference type="ARBA" id="ARBA00011905"/>
    </source>
</evidence>
<dbReference type="InterPro" id="IPR029063">
    <property type="entry name" value="SAM-dependent_MTases_sf"/>
</dbReference>
<evidence type="ECO:0000256" key="6">
    <source>
        <dbReference type="ARBA" id="ARBA00022603"/>
    </source>
</evidence>
<dbReference type="RefSeq" id="WP_142898249.1">
    <property type="nucleotide sequence ID" value="NZ_ML660058.1"/>
</dbReference>
<dbReference type="SUPFAM" id="SSF53335">
    <property type="entry name" value="S-adenosyl-L-methionine-dependent methyltransferases"/>
    <property type="match status" value="1"/>
</dbReference>
<feature type="binding site" evidence="9">
    <location>
        <position position="123"/>
    </location>
    <ligand>
        <name>S-adenosyl-L-methionine</name>
        <dbReference type="ChEBI" id="CHEBI:59789"/>
    </ligand>
</feature>
<keyword evidence="11" id="KW-1185">Reference proteome</keyword>
<dbReference type="AlphaFoldDB" id="A0A545TL36"/>
<comment type="caution">
    <text evidence="10">The sequence shown here is derived from an EMBL/GenBank/DDBJ whole genome shotgun (WGS) entry which is preliminary data.</text>
</comment>
<evidence type="ECO:0000256" key="5">
    <source>
        <dbReference type="ARBA" id="ARBA00022490"/>
    </source>
</evidence>
<keyword evidence="5 9" id="KW-0963">Cytoplasm</keyword>
<dbReference type="GO" id="GO:0008119">
    <property type="term" value="F:thiopurine S-methyltransferase activity"/>
    <property type="evidence" value="ECO:0007669"/>
    <property type="project" value="UniProtKB-UniRule"/>
</dbReference>
<keyword evidence="6 9" id="KW-0489">Methyltransferase</keyword>
<name>A0A545TL36_9PROT</name>
<keyword evidence="8 9" id="KW-0949">S-adenosyl-L-methionine</keyword>